<organism evidence="1 2">
    <name type="scientific">Araneus ventricosus</name>
    <name type="common">Orbweaver spider</name>
    <name type="synonym">Epeira ventricosa</name>
    <dbReference type="NCBI Taxonomy" id="182803"/>
    <lineage>
        <taxon>Eukaryota</taxon>
        <taxon>Metazoa</taxon>
        <taxon>Ecdysozoa</taxon>
        <taxon>Arthropoda</taxon>
        <taxon>Chelicerata</taxon>
        <taxon>Arachnida</taxon>
        <taxon>Araneae</taxon>
        <taxon>Araneomorphae</taxon>
        <taxon>Entelegynae</taxon>
        <taxon>Araneoidea</taxon>
        <taxon>Araneidae</taxon>
        <taxon>Araneus</taxon>
    </lineage>
</organism>
<accession>A0A4Y2K2F1</accession>
<evidence type="ECO:0000313" key="1">
    <source>
        <dbReference type="EMBL" id="GBM96873.1"/>
    </source>
</evidence>
<keyword evidence="2" id="KW-1185">Reference proteome</keyword>
<reference evidence="1 2" key="1">
    <citation type="journal article" date="2019" name="Sci. Rep.">
        <title>Orb-weaving spider Araneus ventricosus genome elucidates the spidroin gene catalogue.</title>
        <authorList>
            <person name="Kono N."/>
            <person name="Nakamura H."/>
            <person name="Ohtoshi R."/>
            <person name="Moran D.A.P."/>
            <person name="Shinohara A."/>
            <person name="Yoshida Y."/>
            <person name="Fujiwara M."/>
            <person name="Mori M."/>
            <person name="Tomita M."/>
            <person name="Arakawa K."/>
        </authorList>
    </citation>
    <scope>NUCLEOTIDE SEQUENCE [LARGE SCALE GENOMIC DNA]</scope>
</reference>
<sequence>MILIHFNPELPTAERITETYPEEIQSNVFEAIIDAVVATRIWIIGIHASALSLERISFDLFLCLLPLSSRAIEMRWGWIAKYVPGLFLI</sequence>
<dbReference type="EMBL" id="BGPR01004186">
    <property type="protein sequence ID" value="GBM96873.1"/>
    <property type="molecule type" value="Genomic_DNA"/>
</dbReference>
<proteinExistence type="predicted"/>
<name>A0A4Y2K2F1_ARAVE</name>
<protein>
    <submittedName>
        <fullName evidence="1">Uncharacterized protein</fullName>
    </submittedName>
</protein>
<evidence type="ECO:0000313" key="2">
    <source>
        <dbReference type="Proteomes" id="UP000499080"/>
    </source>
</evidence>
<comment type="caution">
    <text evidence="1">The sequence shown here is derived from an EMBL/GenBank/DDBJ whole genome shotgun (WGS) entry which is preliminary data.</text>
</comment>
<dbReference type="AlphaFoldDB" id="A0A4Y2K2F1"/>
<dbReference type="Proteomes" id="UP000499080">
    <property type="component" value="Unassembled WGS sequence"/>
</dbReference>
<gene>
    <name evidence="1" type="ORF">AVEN_44391_1</name>
</gene>